<dbReference type="InterPro" id="IPR050266">
    <property type="entry name" value="AB_hydrolase_sf"/>
</dbReference>
<dbReference type="GO" id="GO:0016020">
    <property type="term" value="C:membrane"/>
    <property type="evidence" value="ECO:0007669"/>
    <property type="project" value="TreeGrafter"/>
</dbReference>
<proteinExistence type="predicted"/>
<feature type="domain" description="AB hydrolase-1" evidence="2">
    <location>
        <begin position="74"/>
        <end position="181"/>
    </location>
</feature>
<dbReference type="AlphaFoldDB" id="A0A429ZNE1"/>
<dbReference type="SUPFAM" id="SSF53474">
    <property type="entry name" value="alpha/beta-Hydrolases"/>
    <property type="match status" value="1"/>
</dbReference>
<keyword evidence="4" id="KW-1185">Reference proteome</keyword>
<evidence type="ECO:0000313" key="4">
    <source>
        <dbReference type="Proteomes" id="UP000287239"/>
    </source>
</evidence>
<dbReference type="Gene3D" id="3.40.50.1820">
    <property type="entry name" value="alpha/beta hydrolase"/>
    <property type="match status" value="1"/>
</dbReference>
<name>A0A429ZNE1_9ENTE</name>
<dbReference type="InterPro" id="IPR029058">
    <property type="entry name" value="AB_hydrolase_fold"/>
</dbReference>
<reference evidence="3 4" key="1">
    <citation type="submission" date="2017-05" db="EMBL/GenBank/DDBJ databases">
        <title>Vagococcus spp. assemblies.</title>
        <authorList>
            <person name="Gulvik C.A."/>
        </authorList>
    </citation>
    <scope>NUCLEOTIDE SEQUENCE [LARGE SCALE GENOMIC DNA]</scope>
    <source>
        <strain evidence="3 4">NCFB 2777</strain>
    </source>
</reference>
<evidence type="ECO:0000313" key="3">
    <source>
        <dbReference type="EMBL" id="RST95217.1"/>
    </source>
</evidence>
<accession>A0A429ZNE1</accession>
<dbReference type="PANTHER" id="PTHR43798:SF31">
    <property type="entry name" value="AB HYDROLASE SUPERFAMILY PROTEIN YCLE"/>
    <property type="match status" value="1"/>
</dbReference>
<protein>
    <submittedName>
        <fullName evidence="3">Alpha/beta hydrolase</fullName>
    </submittedName>
</protein>
<comment type="caution">
    <text evidence="3">The sequence shown here is derived from an EMBL/GenBank/DDBJ whole genome shotgun (WGS) entry which is preliminary data.</text>
</comment>
<dbReference type="GeneID" id="98568410"/>
<dbReference type="OrthoDB" id="1817159at2"/>
<dbReference type="PANTHER" id="PTHR43798">
    <property type="entry name" value="MONOACYLGLYCEROL LIPASE"/>
    <property type="match status" value="1"/>
</dbReference>
<keyword evidence="1 3" id="KW-0378">Hydrolase</keyword>
<evidence type="ECO:0000256" key="1">
    <source>
        <dbReference type="ARBA" id="ARBA00022801"/>
    </source>
</evidence>
<dbReference type="RefSeq" id="WP_126780093.1">
    <property type="nucleotide sequence ID" value="NZ_NGJU01000011.1"/>
</dbReference>
<dbReference type="GO" id="GO:0016787">
    <property type="term" value="F:hydrolase activity"/>
    <property type="evidence" value="ECO:0007669"/>
    <property type="project" value="UniProtKB-KW"/>
</dbReference>
<sequence length="314" mass="34715">MEKNKKKGWKKALHIVKITVVSLIALVALVLAGSFTAHKLSLASEGKRIKAYGQKMPVFDSQMNVKIDGQGKQTIVLLTGFGTAAPALDFTPMIEELKKDYQVVTIEPFGYGLSGQTERARTSDNMVAEIQSVVEQLNLETYILMGHSISGIYSLNYANTYPDEVKAFVGIDSSTSHQAWPGVDDSLIKFASNSGLLRLVTKVSPPDSSYLDQETAEQMRMLTMKNSGNETVSRELSELGNSFELANSQRFPKTTPVLLFVAISEETRPDWVKLHEDTVAGLNHGKVIELPGDHYLHHTQAPKMAEELQVFLKE</sequence>
<dbReference type="Proteomes" id="UP000287239">
    <property type="component" value="Unassembled WGS sequence"/>
</dbReference>
<gene>
    <name evidence="3" type="ORF">CBF35_08510</name>
</gene>
<dbReference type="InterPro" id="IPR000073">
    <property type="entry name" value="AB_hydrolase_1"/>
</dbReference>
<dbReference type="Pfam" id="PF00561">
    <property type="entry name" value="Abhydrolase_1"/>
    <property type="match status" value="1"/>
</dbReference>
<evidence type="ECO:0000259" key="2">
    <source>
        <dbReference type="Pfam" id="PF00561"/>
    </source>
</evidence>
<organism evidence="3 4">
    <name type="scientific">Vagococcus salmoninarum</name>
    <dbReference type="NCBI Taxonomy" id="2739"/>
    <lineage>
        <taxon>Bacteria</taxon>
        <taxon>Bacillati</taxon>
        <taxon>Bacillota</taxon>
        <taxon>Bacilli</taxon>
        <taxon>Lactobacillales</taxon>
        <taxon>Enterococcaceae</taxon>
        <taxon>Vagococcus</taxon>
    </lineage>
</organism>
<dbReference type="EMBL" id="NGJU01000011">
    <property type="protein sequence ID" value="RST95217.1"/>
    <property type="molecule type" value="Genomic_DNA"/>
</dbReference>